<evidence type="ECO:0000256" key="1">
    <source>
        <dbReference type="SAM" id="Phobius"/>
    </source>
</evidence>
<reference evidence="2" key="1">
    <citation type="journal article" date="2021" name="Proc. Natl. Acad. Sci. U.S.A.">
        <title>Three genomes in the algal genus Volvox reveal the fate of a haploid sex-determining region after a transition to homothallism.</title>
        <authorList>
            <person name="Yamamoto K."/>
            <person name="Hamaji T."/>
            <person name="Kawai-Toyooka H."/>
            <person name="Matsuzaki R."/>
            <person name="Takahashi F."/>
            <person name="Nishimura Y."/>
            <person name="Kawachi M."/>
            <person name="Noguchi H."/>
            <person name="Minakuchi Y."/>
            <person name="Umen J.G."/>
            <person name="Toyoda A."/>
            <person name="Nozaki H."/>
        </authorList>
    </citation>
    <scope>NUCLEOTIDE SEQUENCE</scope>
    <source>
        <strain evidence="2">NIES-3786</strain>
    </source>
</reference>
<evidence type="ECO:0000313" key="2">
    <source>
        <dbReference type="EMBL" id="GIL83576.1"/>
    </source>
</evidence>
<comment type="caution">
    <text evidence="2">The sequence shown here is derived from an EMBL/GenBank/DDBJ whole genome shotgun (WGS) entry which is preliminary data.</text>
</comment>
<keyword evidence="3" id="KW-1185">Reference proteome</keyword>
<feature type="non-terminal residue" evidence="2">
    <location>
        <position position="108"/>
    </location>
</feature>
<gene>
    <name evidence="2" type="ORF">Vretifemale_12364</name>
</gene>
<dbReference type="EMBL" id="BNCP01000027">
    <property type="protein sequence ID" value="GIL83576.1"/>
    <property type="molecule type" value="Genomic_DNA"/>
</dbReference>
<accession>A0A8J4CKD1</accession>
<name>A0A8J4CKD1_9CHLO</name>
<sequence>MSSRATRAISLLPPPPAYVDRDVGGHRQLRHHRHHHHDVTTLPLPYLSAAPTKPNNLHAQSLTCSTAPRGGGGASICRRRRLMRYRAVLVLAVASVFGVESVWTWFDW</sequence>
<organism evidence="2 3">
    <name type="scientific">Volvox reticuliferus</name>
    <dbReference type="NCBI Taxonomy" id="1737510"/>
    <lineage>
        <taxon>Eukaryota</taxon>
        <taxon>Viridiplantae</taxon>
        <taxon>Chlorophyta</taxon>
        <taxon>core chlorophytes</taxon>
        <taxon>Chlorophyceae</taxon>
        <taxon>CS clade</taxon>
        <taxon>Chlamydomonadales</taxon>
        <taxon>Volvocaceae</taxon>
        <taxon>Volvox</taxon>
    </lineage>
</organism>
<keyword evidence="1" id="KW-0812">Transmembrane</keyword>
<keyword evidence="1" id="KW-0472">Membrane</keyword>
<dbReference type="Proteomes" id="UP000747110">
    <property type="component" value="Unassembled WGS sequence"/>
</dbReference>
<dbReference type="AlphaFoldDB" id="A0A8J4CKD1"/>
<feature type="transmembrane region" description="Helical" evidence="1">
    <location>
        <begin position="87"/>
        <end position="106"/>
    </location>
</feature>
<keyword evidence="1" id="KW-1133">Transmembrane helix</keyword>
<protein>
    <submittedName>
        <fullName evidence="2">Uncharacterized protein</fullName>
    </submittedName>
</protein>
<evidence type="ECO:0000313" key="3">
    <source>
        <dbReference type="Proteomes" id="UP000747110"/>
    </source>
</evidence>
<proteinExistence type="predicted"/>